<sequence>MLHLPKNKEVRWNGSELKKMTNLKLLSIENAHFSRGPEHLPSSLRVPKWWGYPSPSLPPEFDPRRLDMLDLSKTCNILSKQLKIMNFESLSEMVLRGCTFIKQAPDIAIGCINLRILPHNFKLTSLEYLSLTKCSSLQCLPNILEEMKHVKNLDLSGTAIEEFPLSFRKLTGLKYLVLDKCKMLNKISTSILMLPKLKRLMAVQCGRYVNLILGKSEGQVRLSSSKSLRDVRLNYNDLAPASFPNVEFLVLTGNAFKVLPECISQCRFLKNLVLDNCKEL</sequence>
<dbReference type="EMBL" id="KN660274">
    <property type="protein sequence ID" value="KHN17366.1"/>
    <property type="molecule type" value="Genomic_DNA"/>
</dbReference>
<gene>
    <name evidence="3" type="ORF">glysoja_034777</name>
</gene>
<dbReference type="PANTHER" id="PTHR48057">
    <property type="entry name" value="LEUCINE-RICH REPEAT SERINE/THREONINE-PROTEIN KINASE 1"/>
    <property type="match status" value="1"/>
</dbReference>
<dbReference type="SUPFAM" id="SSF52058">
    <property type="entry name" value="L domain-like"/>
    <property type="match status" value="1"/>
</dbReference>
<keyword evidence="1" id="KW-0611">Plant defense</keyword>
<evidence type="ECO:0000313" key="3">
    <source>
        <dbReference type="EMBL" id="KHN17366.1"/>
    </source>
</evidence>
<dbReference type="InterPro" id="IPR032675">
    <property type="entry name" value="LRR_dom_sf"/>
</dbReference>
<dbReference type="InterPro" id="IPR058546">
    <property type="entry name" value="RPS4B/Roq1-like_LRR"/>
</dbReference>
<dbReference type="InterPro" id="IPR052595">
    <property type="entry name" value="LRRC69/RLP"/>
</dbReference>
<proteinExistence type="predicted"/>
<feature type="domain" description="Disease resistance protein RPS4B/Roq1-like leucine-rich repeats" evidence="2">
    <location>
        <begin position="123"/>
        <end position="280"/>
    </location>
</feature>
<evidence type="ECO:0000256" key="1">
    <source>
        <dbReference type="ARBA" id="ARBA00022821"/>
    </source>
</evidence>
<dbReference type="AlphaFoldDB" id="A0A0B2Q6Y6"/>
<dbReference type="Proteomes" id="UP000053555">
    <property type="component" value="Unassembled WGS sequence"/>
</dbReference>
<organism evidence="3">
    <name type="scientific">Glycine soja</name>
    <name type="common">Wild soybean</name>
    <dbReference type="NCBI Taxonomy" id="3848"/>
    <lineage>
        <taxon>Eukaryota</taxon>
        <taxon>Viridiplantae</taxon>
        <taxon>Streptophyta</taxon>
        <taxon>Embryophyta</taxon>
        <taxon>Tracheophyta</taxon>
        <taxon>Spermatophyta</taxon>
        <taxon>Magnoliopsida</taxon>
        <taxon>eudicotyledons</taxon>
        <taxon>Gunneridae</taxon>
        <taxon>Pentapetalae</taxon>
        <taxon>rosids</taxon>
        <taxon>fabids</taxon>
        <taxon>Fabales</taxon>
        <taxon>Fabaceae</taxon>
        <taxon>Papilionoideae</taxon>
        <taxon>50 kb inversion clade</taxon>
        <taxon>NPAAA clade</taxon>
        <taxon>indigoferoid/millettioid clade</taxon>
        <taxon>Phaseoleae</taxon>
        <taxon>Glycine</taxon>
        <taxon>Glycine subgen. Soja</taxon>
    </lineage>
</organism>
<reference evidence="3" key="1">
    <citation type="submission" date="2014-07" db="EMBL/GenBank/DDBJ databases">
        <title>Identification of a novel salt tolerance gene in wild soybean by whole-genome sequencing.</title>
        <authorList>
            <person name="Lam H.-M."/>
            <person name="Qi X."/>
            <person name="Li M.-W."/>
            <person name="Liu X."/>
            <person name="Xie M."/>
            <person name="Ni M."/>
            <person name="Xu X."/>
        </authorList>
    </citation>
    <scope>NUCLEOTIDE SEQUENCE [LARGE SCALE GENOMIC DNA]</scope>
    <source>
        <tissue evidence="3">Root</tissue>
    </source>
</reference>
<name>A0A0B2Q6Y6_GLYSO</name>
<evidence type="ECO:0000259" key="2">
    <source>
        <dbReference type="Pfam" id="PF23286"/>
    </source>
</evidence>
<protein>
    <submittedName>
        <fullName evidence="3">Putative WRKY transcription factor 19</fullName>
    </submittedName>
</protein>
<dbReference type="Pfam" id="PF23286">
    <property type="entry name" value="LRR_13"/>
    <property type="match status" value="1"/>
</dbReference>
<dbReference type="Gene3D" id="3.80.10.10">
    <property type="entry name" value="Ribonuclease Inhibitor"/>
    <property type="match status" value="2"/>
</dbReference>
<accession>A0A0B2Q6Y6</accession>